<evidence type="ECO:0000256" key="1">
    <source>
        <dbReference type="SAM" id="Phobius"/>
    </source>
</evidence>
<sequence length="140" mass="14879">MDQYEQNNLNGTPVPVPPYPEYGALAASARKHSGPGIASFVVILVAIVVYIFSLTLVTAAVIDIADQSIDAITEDMMIHSGAIIGILMMMLAGVLHLVALILSIIGLVLKNRKKLFAILGLSFSVGIFILLMILFALGSI</sequence>
<dbReference type="Proteomes" id="UP000253090">
    <property type="component" value="Unassembled WGS sequence"/>
</dbReference>
<proteinExistence type="predicted"/>
<dbReference type="AlphaFoldDB" id="A0A369B9X8"/>
<comment type="caution">
    <text evidence="2">The sequence shown here is derived from an EMBL/GenBank/DDBJ whole genome shotgun (WGS) entry which is preliminary data.</text>
</comment>
<protein>
    <recommendedName>
        <fullName evidence="4">DUF4064 domain-containing protein</fullName>
    </recommendedName>
</protein>
<feature type="transmembrane region" description="Helical" evidence="1">
    <location>
        <begin position="37"/>
        <end position="62"/>
    </location>
</feature>
<feature type="transmembrane region" description="Helical" evidence="1">
    <location>
        <begin position="116"/>
        <end position="137"/>
    </location>
</feature>
<reference evidence="2 3" key="1">
    <citation type="submission" date="2018-07" db="EMBL/GenBank/DDBJ databases">
        <title>Genomic Encyclopedia of Type Strains, Phase III (KMG-III): the genomes of soil and plant-associated and newly described type strains.</title>
        <authorList>
            <person name="Whitman W."/>
        </authorList>
    </citation>
    <scope>NUCLEOTIDE SEQUENCE [LARGE SCALE GENOMIC DNA]</scope>
    <source>
        <strain evidence="2 3">CECT 8333</strain>
    </source>
</reference>
<organism evidence="2 3">
    <name type="scientific">Fontibacillus phaseoli</name>
    <dbReference type="NCBI Taxonomy" id="1416533"/>
    <lineage>
        <taxon>Bacteria</taxon>
        <taxon>Bacillati</taxon>
        <taxon>Bacillota</taxon>
        <taxon>Bacilli</taxon>
        <taxon>Bacillales</taxon>
        <taxon>Paenibacillaceae</taxon>
        <taxon>Fontibacillus</taxon>
    </lineage>
</organism>
<keyword evidence="1" id="KW-1133">Transmembrane helix</keyword>
<dbReference type="RefSeq" id="WP_114498011.1">
    <property type="nucleotide sequence ID" value="NZ_QPJW01000009.1"/>
</dbReference>
<feature type="transmembrane region" description="Helical" evidence="1">
    <location>
        <begin position="82"/>
        <end position="109"/>
    </location>
</feature>
<evidence type="ECO:0008006" key="4">
    <source>
        <dbReference type="Google" id="ProtNLM"/>
    </source>
</evidence>
<gene>
    <name evidence="2" type="ORF">DFP94_10990</name>
</gene>
<keyword evidence="1" id="KW-0472">Membrane</keyword>
<keyword evidence="1" id="KW-0812">Transmembrane</keyword>
<evidence type="ECO:0000313" key="3">
    <source>
        <dbReference type="Proteomes" id="UP000253090"/>
    </source>
</evidence>
<keyword evidence="3" id="KW-1185">Reference proteome</keyword>
<accession>A0A369B9X8</accession>
<evidence type="ECO:0000313" key="2">
    <source>
        <dbReference type="EMBL" id="RCX17366.1"/>
    </source>
</evidence>
<dbReference type="EMBL" id="QPJW01000009">
    <property type="protein sequence ID" value="RCX17366.1"/>
    <property type="molecule type" value="Genomic_DNA"/>
</dbReference>
<dbReference type="OrthoDB" id="2608137at2"/>
<name>A0A369B9X8_9BACL</name>